<evidence type="ECO:0000256" key="3">
    <source>
        <dbReference type="ARBA" id="ARBA00022801"/>
    </source>
</evidence>
<reference evidence="9" key="1">
    <citation type="submission" date="2022-10" db="EMBL/GenBank/DDBJ databases">
        <authorList>
            <person name="Yu W.X."/>
        </authorList>
    </citation>
    <scope>NUCLEOTIDE SEQUENCE</scope>
    <source>
        <strain evidence="9">AAT</strain>
    </source>
</reference>
<dbReference type="InterPro" id="IPR029483">
    <property type="entry name" value="GH97_C"/>
</dbReference>
<dbReference type="PROSITE" id="PS51257">
    <property type="entry name" value="PROKAR_LIPOPROTEIN"/>
    <property type="match status" value="1"/>
</dbReference>
<name>A0AAE3M9J9_9BACT</name>
<dbReference type="Gene3D" id="2.70.98.10">
    <property type="match status" value="1"/>
</dbReference>
<dbReference type="InterPro" id="IPR052720">
    <property type="entry name" value="Glycosyl_hydrolase_97"/>
</dbReference>
<dbReference type="GO" id="GO:0030246">
    <property type="term" value="F:carbohydrate binding"/>
    <property type="evidence" value="ECO:0007669"/>
    <property type="project" value="InterPro"/>
</dbReference>
<keyword evidence="4" id="KW-0106">Calcium</keyword>
<dbReference type="PANTHER" id="PTHR35803:SF2">
    <property type="entry name" value="RETAINING ALPHA-GALACTOSIDASE"/>
    <property type="match status" value="1"/>
</dbReference>
<dbReference type="Pfam" id="PF10566">
    <property type="entry name" value="Glyco_hydro_97"/>
    <property type="match status" value="1"/>
</dbReference>
<evidence type="ECO:0000256" key="4">
    <source>
        <dbReference type="ARBA" id="ARBA00022837"/>
    </source>
</evidence>
<sequence length="655" mass="75142">MKTFYTLLTAILILASCTSKKQTKVFSPNHKIEAFVDVKNQLNYSVVFNRDTIIKNSGIQLILKDQITLKDFEILTTSTKIVNEKWDRIWGKRKEVTNNYTELQLQLHETKADILIDLYVRAYNDGIALRYGFPEQDHLTEFELSQERTEFTFDQNYKVWRADYKTYKSSQEQEFLNVTISDIQPNQLIGMPLLVELQNKSYAAITEANLTNWSGAFLKKIDETMVTELAPYPNDSLVAVKRNTPAVSPWRVIMLADQPGKLIESDIIANLNEPLAIKDPSWIKPGASAWDWWWSNKYAPAADFELGPNQETMKYFIDFAAEMGWEYQIVDWQWYGEPFAADGDANPDVYITQYIDGINIPELVKYANSKNVKLVIWAHWKHIQKQMNEAFPLYEKWGVSGVKIDFMDRQDQEMVNFYHDVVKKAAEHHLVIDFHGAYKPTGVSRTYPNLITREGVMGNEYSKWSNRVTPEHNVTLPFTRGLLGEMDYTPVAFRNVTPEEFLSEGESKDHSPMVQSTRCHQLAMPVVYESAFTVFCDSPDNYKTGIGLEFLQAVPTTWDDSKVVNAAVGDYITMARKSGNTWFIGGMTDSSEREFNIDFSFLDEGTYKMILFKDADDANENPSHAQKEELTLTNKDHFSIKMAKGGGFAAIVEKQ</sequence>
<comment type="subunit">
    <text evidence="2">Monomer.</text>
</comment>
<keyword evidence="5" id="KW-0326">Glycosidase</keyword>
<dbReference type="InterPro" id="IPR013780">
    <property type="entry name" value="Glyco_hydro_b"/>
</dbReference>
<comment type="cofactor">
    <cofactor evidence="1">
        <name>Ca(2+)</name>
        <dbReference type="ChEBI" id="CHEBI:29108"/>
    </cofactor>
</comment>
<dbReference type="InterPro" id="IPR029486">
    <property type="entry name" value="GH97_N"/>
</dbReference>
<dbReference type="RefSeq" id="WP_301193051.1">
    <property type="nucleotide sequence ID" value="NZ_JAPDPJ010000117.1"/>
</dbReference>
<comment type="caution">
    <text evidence="9">The sequence shown here is derived from an EMBL/GenBank/DDBJ whole genome shotgun (WGS) entry which is preliminary data.</text>
</comment>
<keyword evidence="10" id="KW-1185">Reference proteome</keyword>
<protein>
    <submittedName>
        <fullName evidence="9">Glycoside hydrolase family 97 protein</fullName>
    </submittedName>
</protein>
<dbReference type="Gene3D" id="3.20.20.70">
    <property type="entry name" value="Aldolase class I"/>
    <property type="match status" value="1"/>
</dbReference>
<evidence type="ECO:0000313" key="9">
    <source>
        <dbReference type="EMBL" id="MCW3789501.1"/>
    </source>
</evidence>
<evidence type="ECO:0000259" key="8">
    <source>
        <dbReference type="Pfam" id="PF14509"/>
    </source>
</evidence>
<dbReference type="InterPro" id="IPR014718">
    <property type="entry name" value="GH-type_carb-bd"/>
</dbReference>
<feature type="domain" description="Glycosyl-hydrolase 97 catalytic" evidence="6">
    <location>
        <begin position="293"/>
        <end position="456"/>
    </location>
</feature>
<evidence type="ECO:0000256" key="5">
    <source>
        <dbReference type="ARBA" id="ARBA00023295"/>
    </source>
</evidence>
<evidence type="ECO:0000313" key="10">
    <source>
        <dbReference type="Proteomes" id="UP001209229"/>
    </source>
</evidence>
<dbReference type="PANTHER" id="PTHR35803">
    <property type="entry name" value="GLUCAN 1,4-ALPHA-GLUCOSIDASE SUSB-RELATED"/>
    <property type="match status" value="1"/>
</dbReference>
<dbReference type="AlphaFoldDB" id="A0AAE3M9J9"/>
<dbReference type="GO" id="GO:0016798">
    <property type="term" value="F:hydrolase activity, acting on glycosyl bonds"/>
    <property type="evidence" value="ECO:0007669"/>
    <property type="project" value="UniProtKB-KW"/>
</dbReference>
<evidence type="ECO:0000256" key="2">
    <source>
        <dbReference type="ARBA" id="ARBA00011245"/>
    </source>
</evidence>
<dbReference type="Proteomes" id="UP001209229">
    <property type="component" value="Unassembled WGS sequence"/>
</dbReference>
<dbReference type="InterPro" id="IPR019563">
    <property type="entry name" value="GH97_catalytic"/>
</dbReference>
<keyword evidence="3 9" id="KW-0378">Hydrolase</keyword>
<dbReference type="Pfam" id="PF14509">
    <property type="entry name" value="GH97_C"/>
    <property type="match status" value="1"/>
</dbReference>
<feature type="domain" description="Glycosyl-hydrolase 97 N-terminal" evidence="7">
    <location>
        <begin position="25"/>
        <end position="274"/>
    </location>
</feature>
<dbReference type="Gene3D" id="2.60.40.1180">
    <property type="entry name" value="Golgi alpha-mannosidase II"/>
    <property type="match status" value="1"/>
</dbReference>
<dbReference type="SUPFAM" id="SSF51445">
    <property type="entry name" value="(Trans)glycosidases"/>
    <property type="match status" value="1"/>
</dbReference>
<feature type="domain" description="Glycosyl-hydrolase 97 C-terminal oligomerisation" evidence="8">
    <location>
        <begin position="557"/>
        <end position="651"/>
    </location>
</feature>
<evidence type="ECO:0000256" key="1">
    <source>
        <dbReference type="ARBA" id="ARBA00001913"/>
    </source>
</evidence>
<accession>A0AAE3M9J9</accession>
<organism evidence="9 10">
    <name type="scientific">Plebeiibacterium sediminum</name>
    <dbReference type="NCBI Taxonomy" id="2992112"/>
    <lineage>
        <taxon>Bacteria</taxon>
        <taxon>Pseudomonadati</taxon>
        <taxon>Bacteroidota</taxon>
        <taxon>Bacteroidia</taxon>
        <taxon>Marinilabiliales</taxon>
        <taxon>Marinilabiliaceae</taxon>
        <taxon>Plebeiibacterium</taxon>
    </lineage>
</organism>
<gene>
    <name evidence="9" type="ORF">OM075_23785</name>
</gene>
<dbReference type="InterPro" id="IPR017853">
    <property type="entry name" value="GH"/>
</dbReference>
<evidence type="ECO:0000259" key="7">
    <source>
        <dbReference type="Pfam" id="PF14508"/>
    </source>
</evidence>
<dbReference type="EMBL" id="JAPDPJ010000117">
    <property type="protein sequence ID" value="MCW3789501.1"/>
    <property type="molecule type" value="Genomic_DNA"/>
</dbReference>
<evidence type="ECO:0000259" key="6">
    <source>
        <dbReference type="Pfam" id="PF10566"/>
    </source>
</evidence>
<dbReference type="InterPro" id="IPR013785">
    <property type="entry name" value="Aldolase_TIM"/>
</dbReference>
<dbReference type="Pfam" id="PF14508">
    <property type="entry name" value="GH97_N"/>
    <property type="match status" value="1"/>
</dbReference>
<proteinExistence type="predicted"/>